<dbReference type="InterPro" id="IPR006566">
    <property type="entry name" value="FBD"/>
</dbReference>
<reference evidence="2" key="1">
    <citation type="submission" date="2020-01" db="EMBL/GenBank/DDBJ databases">
        <authorList>
            <person name="Mishra B."/>
        </authorList>
    </citation>
    <scope>NUCLEOTIDE SEQUENCE [LARGE SCALE GENOMIC DNA]</scope>
</reference>
<dbReference type="PANTHER" id="PTHR31900:SF33">
    <property type="entry name" value="PROTEIN WITH RNI-LIKE_FBD-LIKE DOMAIN"/>
    <property type="match status" value="1"/>
</dbReference>
<dbReference type="OrthoDB" id="594804at2759"/>
<dbReference type="SUPFAM" id="SSF52047">
    <property type="entry name" value="RNI-like"/>
    <property type="match status" value="1"/>
</dbReference>
<proteinExistence type="predicted"/>
<dbReference type="Pfam" id="PF24758">
    <property type="entry name" value="LRR_At5g56370"/>
    <property type="match status" value="1"/>
</dbReference>
<gene>
    <name evidence="2" type="ORF">MERR_LOCUS42312</name>
</gene>
<dbReference type="EMBL" id="CACVBM020001606">
    <property type="protein sequence ID" value="CAA7055076.1"/>
    <property type="molecule type" value="Genomic_DNA"/>
</dbReference>
<protein>
    <recommendedName>
        <fullName evidence="1">FBD domain-containing protein</fullName>
    </recommendedName>
</protein>
<keyword evidence="3" id="KW-1185">Reference proteome</keyword>
<dbReference type="Gene3D" id="3.80.10.10">
    <property type="entry name" value="Ribonuclease Inhibitor"/>
    <property type="match status" value="1"/>
</dbReference>
<name>A0A6D2KSM0_9BRAS</name>
<evidence type="ECO:0000313" key="3">
    <source>
        <dbReference type="Proteomes" id="UP000467841"/>
    </source>
</evidence>
<dbReference type="PANTHER" id="PTHR31900">
    <property type="entry name" value="F-BOX/RNI SUPERFAMILY PROTEIN-RELATED"/>
    <property type="match status" value="1"/>
</dbReference>
<dbReference type="AlphaFoldDB" id="A0A6D2KSM0"/>
<dbReference type="InterPro" id="IPR055411">
    <property type="entry name" value="LRR_FXL15/At3g58940/PEG3-like"/>
</dbReference>
<accession>A0A6D2KSM0</accession>
<dbReference type="SMART" id="SM00579">
    <property type="entry name" value="FBD"/>
    <property type="match status" value="1"/>
</dbReference>
<dbReference type="InterPro" id="IPR032675">
    <property type="entry name" value="LRR_dom_sf"/>
</dbReference>
<comment type="caution">
    <text evidence="2">The sequence shown here is derived from an EMBL/GenBank/DDBJ whole genome shotgun (WGS) entry which is preliminary data.</text>
</comment>
<evidence type="ECO:0000313" key="2">
    <source>
        <dbReference type="EMBL" id="CAA7055076.1"/>
    </source>
</evidence>
<organism evidence="2 3">
    <name type="scientific">Microthlaspi erraticum</name>
    <dbReference type="NCBI Taxonomy" id="1685480"/>
    <lineage>
        <taxon>Eukaryota</taxon>
        <taxon>Viridiplantae</taxon>
        <taxon>Streptophyta</taxon>
        <taxon>Embryophyta</taxon>
        <taxon>Tracheophyta</taxon>
        <taxon>Spermatophyta</taxon>
        <taxon>Magnoliopsida</taxon>
        <taxon>eudicotyledons</taxon>
        <taxon>Gunneridae</taxon>
        <taxon>Pentapetalae</taxon>
        <taxon>rosids</taxon>
        <taxon>malvids</taxon>
        <taxon>Brassicales</taxon>
        <taxon>Brassicaceae</taxon>
        <taxon>Coluteocarpeae</taxon>
        <taxon>Microthlaspi</taxon>
    </lineage>
</organism>
<feature type="domain" description="FBD" evidence="1">
    <location>
        <begin position="350"/>
        <end position="418"/>
    </location>
</feature>
<evidence type="ECO:0000259" key="1">
    <source>
        <dbReference type="SMART" id="SM00579"/>
    </source>
</evidence>
<dbReference type="InterPro" id="IPR050232">
    <property type="entry name" value="FBL13/AtMIF1-like"/>
</dbReference>
<dbReference type="Pfam" id="PF08387">
    <property type="entry name" value="FBD"/>
    <property type="match status" value="1"/>
</dbReference>
<dbReference type="Proteomes" id="UP000467841">
    <property type="component" value="Unassembled WGS sequence"/>
</dbReference>
<sequence length="437" mass="49527">MICYLRLFQSYLPRIPFASHLSKQWRNHWLSVQALDLDHRDFGDEYELFEFIDNFLELNRERDVKSFKLIYDAIEHDQDEFESRIDAVVKRGVCDLTIMNHRSVDEGFVIMPMSLYSCATLVNLTLFCVLFEAPKSKLVSLPCVKTMHLEAVRFDGSEILKTLISSCLLLEELTIVTVANLAYDGGSEEEWGIACVCSQSLKSFKLESTTHGDIQIDAPRLEYLSIRDYHCESLAIHSIGPYAKVNLDVKLNVELDDPLERSMICDFLSVMSTVREMIISAPTLELIRGYSEFGPLPQFTNLSHLEVSFPKTTWEFLPSFLGCCPNLKSLVLEYDSLSETDEMNFFHVPQCFQSSLEFVELKTPVTLMETPTKMKLPTYFLRNCSVLKKLVVSEASDCIIKKIKKIPKRSRQCEVVVGLTGLTAAVAGAGVCGSGRL</sequence>